<dbReference type="GO" id="GO:0003677">
    <property type="term" value="F:DNA binding"/>
    <property type="evidence" value="ECO:0007669"/>
    <property type="project" value="UniProtKB-KW"/>
</dbReference>
<protein>
    <recommendedName>
        <fullName evidence="3">HTH CENPB-type domain-containing protein</fullName>
    </recommendedName>
</protein>
<dbReference type="AlphaFoldDB" id="A0AAV6U8H7"/>
<reference evidence="4 5" key="1">
    <citation type="journal article" date="2022" name="Nat. Ecol. Evol.">
        <title>A masculinizing supergene underlies an exaggerated male reproductive morph in a spider.</title>
        <authorList>
            <person name="Hendrickx F."/>
            <person name="De Corte Z."/>
            <person name="Sonet G."/>
            <person name="Van Belleghem S.M."/>
            <person name="Kostlbacher S."/>
            <person name="Vangestel C."/>
        </authorList>
    </citation>
    <scope>NUCLEOTIDE SEQUENCE [LARGE SCALE GENOMIC DNA]</scope>
    <source>
        <strain evidence="4">W744_W776</strain>
    </source>
</reference>
<dbReference type="EMBL" id="JAFNEN010000596">
    <property type="protein sequence ID" value="KAG8179936.1"/>
    <property type="molecule type" value="Genomic_DNA"/>
</dbReference>
<evidence type="ECO:0000313" key="5">
    <source>
        <dbReference type="Proteomes" id="UP000827092"/>
    </source>
</evidence>
<dbReference type="Proteomes" id="UP000827092">
    <property type="component" value="Unassembled WGS sequence"/>
</dbReference>
<dbReference type="GO" id="GO:0005634">
    <property type="term" value="C:nucleus"/>
    <property type="evidence" value="ECO:0007669"/>
    <property type="project" value="UniProtKB-SubCell"/>
</dbReference>
<comment type="subcellular location">
    <subcellularLocation>
        <location evidence="1">Nucleus</location>
    </subcellularLocation>
</comment>
<keyword evidence="5" id="KW-1185">Reference proteome</keyword>
<evidence type="ECO:0000259" key="3">
    <source>
        <dbReference type="Pfam" id="PF03221"/>
    </source>
</evidence>
<comment type="caution">
    <text evidence="4">The sequence shown here is derived from an EMBL/GenBank/DDBJ whole genome shotgun (WGS) entry which is preliminary data.</text>
</comment>
<name>A0AAV6U8H7_9ARAC</name>
<dbReference type="SUPFAM" id="SSF46689">
    <property type="entry name" value="Homeodomain-like"/>
    <property type="match status" value="1"/>
</dbReference>
<accession>A0AAV6U8H7</accession>
<keyword evidence="2" id="KW-0238">DNA-binding</keyword>
<sequence length="80" mass="8862">MMLCLSGLPYREIGIYTLTGTGAILQAKANEFAELLDEKGFVCSNGWLDRFKKRNINCGKIVGEAAGVCNSDVTYWMEHV</sequence>
<evidence type="ECO:0000313" key="4">
    <source>
        <dbReference type="EMBL" id="KAG8179936.1"/>
    </source>
</evidence>
<organism evidence="4 5">
    <name type="scientific">Oedothorax gibbosus</name>
    <dbReference type="NCBI Taxonomy" id="931172"/>
    <lineage>
        <taxon>Eukaryota</taxon>
        <taxon>Metazoa</taxon>
        <taxon>Ecdysozoa</taxon>
        <taxon>Arthropoda</taxon>
        <taxon>Chelicerata</taxon>
        <taxon>Arachnida</taxon>
        <taxon>Araneae</taxon>
        <taxon>Araneomorphae</taxon>
        <taxon>Entelegynae</taxon>
        <taxon>Araneoidea</taxon>
        <taxon>Linyphiidae</taxon>
        <taxon>Erigoninae</taxon>
        <taxon>Oedothorax</taxon>
    </lineage>
</organism>
<dbReference type="Pfam" id="PF03221">
    <property type="entry name" value="HTH_Tnp_Tc5"/>
    <property type="match status" value="1"/>
</dbReference>
<proteinExistence type="predicted"/>
<dbReference type="Gene3D" id="1.10.10.60">
    <property type="entry name" value="Homeodomain-like"/>
    <property type="match status" value="1"/>
</dbReference>
<evidence type="ECO:0000256" key="2">
    <source>
        <dbReference type="ARBA" id="ARBA00023125"/>
    </source>
</evidence>
<gene>
    <name evidence="4" type="ORF">JTE90_025261</name>
</gene>
<evidence type="ECO:0000256" key="1">
    <source>
        <dbReference type="ARBA" id="ARBA00004123"/>
    </source>
</evidence>
<dbReference type="InterPro" id="IPR006600">
    <property type="entry name" value="HTH_CenpB_DNA-bd_dom"/>
</dbReference>
<feature type="domain" description="HTH CENPB-type" evidence="3">
    <location>
        <begin position="21"/>
        <end position="58"/>
    </location>
</feature>
<dbReference type="InterPro" id="IPR009057">
    <property type="entry name" value="Homeodomain-like_sf"/>
</dbReference>